<dbReference type="Proteomes" id="UP001140502">
    <property type="component" value="Unassembled WGS sequence"/>
</dbReference>
<feature type="region of interest" description="Disordered" evidence="1">
    <location>
        <begin position="72"/>
        <end position="172"/>
    </location>
</feature>
<name>A0A9W9BMZ0_9HYPO</name>
<dbReference type="OrthoDB" id="4146887at2759"/>
<reference evidence="2" key="1">
    <citation type="submission" date="2022-10" db="EMBL/GenBank/DDBJ databases">
        <title>Tapping the CABI collections for fungal endophytes: first genome assemblies for Collariella, Neodidymelliopsis, Ascochyta clinopodiicola, Didymella pomorum, Didymosphaeria variabile, Neocosmospora piperis and Neocucurbitaria cava.</title>
        <authorList>
            <person name="Hill R."/>
        </authorList>
    </citation>
    <scope>NUCLEOTIDE SEQUENCE</scope>
    <source>
        <strain evidence="2">IMI 366586</strain>
    </source>
</reference>
<feature type="compositionally biased region" description="Low complexity" evidence="1">
    <location>
        <begin position="81"/>
        <end position="96"/>
    </location>
</feature>
<feature type="region of interest" description="Disordered" evidence="1">
    <location>
        <begin position="18"/>
        <end position="52"/>
    </location>
</feature>
<dbReference type="AlphaFoldDB" id="A0A9W9BMZ0"/>
<dbReference type="EMBL" id="JAPEUR010000128">
    <property type="protein sequence ID" value="KAJ4319195.1"/>
    <property type="molecule type" value="Genomic_DNA"/>
</dbReference>
<keyword evidence="3" id="KW-1185">Reference proteome</keyword>
<protein>
    <submittedName>
        <fullName evidence="2">Uncharacterized protein</fullName>
    </submittedName>
</protein>
<sequence>MIEDLKADSARWEVERRAQGSRNTVGVRYRNSETHQSRQHYGPTLETHETNPYVPDLNRLYPSAPVPGSFDSPGYSGTVGYPTTATYPTTIPAYYPRAGYPEPPNPYTAGRQFSRHDPYIDYLRNQQPPPPSSNSRHIYPISNDPQSDHTMQRNDPLFRPPAPGPDQYPRRS</sequence>
<evidence type="ECO:0000313" key="2">
    <source>
        <dbReference type="EMBL" id="KAJ4319195.1"/>
    </source>
</evidence>
<proteinExistence type="predicted"/>
<gene>
    <name evidence="2" type="ORF">N0V84_006477</name>
</gene>
<comment type="caution">
    <text evidence="2">The sequence shown here is derived from an EMBL/GenBank/DDBJ whole genome shotgun (WGS) entry which is preliminary data.</text>
</comment>
<organism evidence="2 3">
    <name type="scientific">Fusarium piperis</name>
    <dbReference type="NCBI Taxonomy" id="1435070"/>
    <lineage>
        <taxon>Eukaryota</taxon>
        <taxon>Fungi</taxon>
        <taxon>Dikarya</taxon>
        <taxon>Ascomycota</taxon>
        <taxon>Pezizomycotina</taxon>
        <taxon>Sordariomycetes</taxon>
        <taxon>Hypocreomycetidae</taxon>
        <taxon>Hypocreales</taxon>
        <taxon>Nectriaceae</taxon>
        <taxon>Fusarium</taxon>
        <taxon>Fusarium solani species complex</taxon>
    </lineage>
</organism>
<evidence type="ECO:0000256" key="1">
    <source>
        <dbReference type="SAM" id="MobiDB-lite"/>
    </source>
</evidence>
<accession>A0A9W9BMZ0</accession>
<evidence type="ECO:0000313" key="3">
    <source>
        <dbReference type="Proteomes" id="UP001140502"/>
    </source>
</evidence>